<dbReference type="Proteomes" id="UP000789941">
    <property type="component" value="Unassembled WGS sequence"/>
</dbReference>
<name>A0A5E4LQZ3_9ARCH</name>
<evidence type="ECO:0000313" key="1">
    <source>
        <dbReference type="EMBL" id="VVC02482.1"/>
    </source>
</evidence>
<evidence type="ECO:0000313" key="2">
    <source>
        <dbReference type="Proteomes" id="UP000789941"/>
    </source>
</evidence>
<comment type="caution">
    <text evidence="1">The sequence shown here is derived from an EMBL/GenBank/DDBJ whole genome shotgun (WGS) entry which is preliminary data.</text>
</comment>
<protein>
    <submittedName>
        <fullName evidence="1">Uncharacterized protein</fullName>
    </submittedName>
</protein>
<sequence>MGILQRRKERFEQQLPNAIQAFAKYYGLDPEILPPAKILFRSMTFKEVKETFRRTRKWNEERDPPSDRQLKVITWLNKIMGGCGIAYHVFLSPNIHVPARYTHLFLPDFAIIPILAHEYSHVVQNGTRLSILDAVYSSRASKIHQTAVEGLASRLNRSLIEEMRQNGQMGIKDEILGRSYQYGLRIFGSVMAPFCAVFSMVHSVARSILSDQTVVSLVDKHPKWFSWLIHPYTDGDRFVRRVEEMIGDRKKAFDLIAYRPPSSASDLFDPERYVRFYSEDVEANRVDNPYETVLSKGQIAKEIDFTKDEYGTYTVYYNGKEVGQISYYETRCFTGKTETEITSFIAYRLQGMHPDFKNNTLSTDLANRIYLDHMMSAGSDVGN</sequence>
<gene>
    <name evidence="1" type="ORF">LFW2832_00027</name>
</gene>
<proteinExistence type="predicted"/>
<dbReference type="AlphaFoldDB" id="A0A5E4LQZ3"/>
<organism evidence="1 2">
    <name type="scientific">Candidatus Bilamarchaeum dharawalense</name>
    <dbReference type="NCBI Taxonomy" id="2885759"/>
    <lineage>
        <taxon>Archaea</taxon>
        <taxon>Candidatus Micrarchaeota</taxon>
        <taxon>Candidatus Micrarchaeia</taxon>
        <taxon>Candidatus Anstonellales</taxon>
        <taxon>Candidatus Bilamarchaeaceae</taxon>
        <taxon>Candidatus Bilamarchaeum</taxon>
    </lineage>
</organism>
<dbReference type="EMBL" id="CABMJJ010000001">
    <property type="protein sequence ID" value="VVC02482.1"/>
    <property type="molecule type" value="Genomic_DNA"/>
</dbReference>
<reference evidence="1 2" key="1">
    <citation type="submission" date="2019-08" db="EMBL/GenBank/DDBJ databases">
        <authorList>
            <person name="Vazquez-Campos X."/>
        </authorList>
    </citation>
    <scope>NUCLEOTIDE SEQUENCE [LARGE SCALE GENOMIC DNA]</scope>
    <source>
        <strain evidence="1">LFW-283_2</strain>
    </source>
</reference>
<accession>A0A5E4LQZ3</accession>